<evidence type="ECO:0000313" key="4">
    <source>
        <dbReference type="EMBL" id="MEE1945744.1"/>
    </source>
</evidence>
<name>A0ABU7I956_9SPHI</name>
<keyword evidence="5" id="KW-1185">Reference proteome</keyword>
<feature type="chain" id="PRO_5046906087" description="tRNA (Guanine-N1)-methyltransferase" evidence="3">
    <location>
        <begin position="24"/>
        <end position="237"/>
    </location>
</feature>
<evidence type="ECO:0000256" key="3">
    <source>
        <dbReference type="SAM" id="SignalP"/>
    </source>
</evidence>
<dbReference type="EMBL" id="JAZDQT010000002">
    <property type="protein sequence ID" value="MEE1945744.1"/>
    <property type="molecule type" value="Genomic_DNA"/>
</dbReference>
<dbReference type="Proteomes" id="UP001336835">
    <property type="component" value="Unassembled WGS sequence"/>
</dbReference>
<sequence length="237" mass="26294">MKQRLLSIAAVLILSSTTPSLWAQAPATAQQASAKTQATSAKTPLQTAKPAAGYTRIDTAKNTDPSLHGQYQFMLSRSKSLNGYKLINPYRLSTLWQSVSDTLRKERVELNKAKSKIAEQAKTISSLQTDITGKETSLNNADAKVNEINFLGISFTKGTYNIIVWSIIAILAIALFVVIARSTKNILEAKHRTQLYDEVSAEYQAYKAKASDKERKLARELQDERNAMEELKSRGKL</sequence>
<protein>
    <recommendedName>
        <fullName evidence="6">tRNA (Guanine-N1)-methyltransferase</fullName>
    </recommendedName>
</protein>
<keyword evidence="2" id="KW-1133">Transmembrane helix</keyword>
<proteinExistence type="predicted"/>
<feature type="signal peptide" evidence="3">
    <location>
        <begin position="1"/>
        <end position="23"/>
    </location>
</feature>
<gene>
    <name evidence="4" type="ORF">VRU48_11550</name>
</gene>
<reference evidence="4 5" key="1">
    <citation type="submission" date="2024-01" db="EMBL/GenBank/DDBJ databases">
        <title>Pedobacter sp. nov., isolated from fresh soil.</title>
        <authorList>
            <person name="Le N.T.T."/>
        </authorList>
    </citation>
    <scope>NUCLEOTIDE SEQUENCE [LARGE SCALE GENOMIC DNA]</scope>
    <source>
        <strain evidence="4 5">KR3-3</strain>
    </source>
</reference>
<feature type="coiled-coil region" evidence="1">
    <location>
        <begin position="196"/>
        <end position="234"/>
    </location>
</feature>
<keyword evidence="2" id="KW-0812">Transmembrane</keyword>
<accession>A0ABU7I956</accession>
<organism evidence="4 5">
    <name type="scientific">Pedobacter albus</name>
    <dbReference type="NCBI Taxonomy" id="3113905"/>
    <lineage>
        <taxon>Bacteria</taxon>
        <taxon>Pseudomonadati</taxon>
        <taxon>Bacteroidota</taxon>
        <taxon>Sphingobacteriia</taxon>
        <taxon>Sphingobacteriales</taxon>
        <taxon>Sphingobacteriaceae</taxon>
        <taxon>Pedobacter</taxon>
    </lineage>
</organism>
<evidence type="ECO:0000256" key="1">
    <source>
        <dbReference type="SAM" id="Coils"/>
    </source>
</evidence>
<evidence type="ECO:0000256" key="2">
    <source>
        <dbReference type="SAM" id="Phobius"/>
    </source>
</evidence>
<keyword evidence="1" id="KW-0175">Coiled coil</keyword>
<feature type="coiled-coil region" evidence="1">
    <location>
        <begin position="103"/>
        <end position="130"/>
    </location>
</feature>
<keyword evidence="3" id="KW-0732">Signal</keyword>
<evidence type="ECO:0000313" key="5">
    <source>
        <dbReference type="Proteomes" id="UP001336835"/>
    </source>
</evidence>
<dbReference type="RefSeq" id="WP_330108067.1">
    <property type="nucleotide sequence ID" value="NZ_JAZDQT010000002.1"/>
</dbReference>
<comment type="caution">
    <text evidence="4">The sequence shown here is derived from an EMBL/GenBank/DDBJ whole genome shotgun (WGS) entry which is preliminary data.</text>
</comment>
<keyword evidence="2" id="KW-0472">Membrane</keyword>
<evidence type="ECO:0008006" key="6">
    <source>
        <dbReference type="Google" id="ProtNLM"/>
    </source>
</evidence>
<feature type="transmembrane region" description="Helical" evidence="2">
    <location>
        <begin position="162"/>
        <end position="180"/>
    </location>
</feature>